<dbReference type="Pfam" id="PF00168">
    <property type="entry name" value="C2"/>
    <property type="match status" value="1"/>
</dbReference>
<dbReference type="SUPFAM" id="SSF49562">
    <property type="entry name" value="C2 domain (Calcium/lipid-binding domain, CaLB)"/>
    <property type="match status" value="1"/>
</dbReference>
<keyword evidence="5" id="KW-1185">Reference proteome</keyword>
<dbReference type="InterPro" id="IPR035892">
    <property type="entry name" value="C2_domain_sf"/>
</dbReference>
<evidence type="ECO:0000313" key="5">
    <source>
        <dbReference type="Proteomes" id="UP000821853"/>
    </source>
</evidence>
<dbReference type="GO" id="GO:0046872">
    <property type="term" value="F:metal ion binding"/>
    <property type="evidence" value="ECO:0007669"/>
    <property type="project" value="UniProtKB-KW"/>
</dbReference>
<dbReference type="PROSITE" id="PS50004">
    <property type="entry name" value="C2"/>
    <property type="match status" value="1"/>
</dbReference>
<dbReference type="InterPro" id="IPR000008">
    <property type="entry name" value="C2_dom"/>
</dbReference>
<accession>A0A9J6FZY2</accession>
<evidence type="ECO:0000256" key="1">
    <source>
        <dbReference type="ARBA" id="ARBA00022723"/>
    </source>
</evidence>
<gene>
    <name evidence="4" type="ORF">HPB48_012447</name>
</gene>
<name>A0A9J6FZY2_HAELO</name>
<reference evidence="4 5" key="1">
    <citation type="journal article" date="2020" name="Cell">
        <title>Large-Scale Comparative Analyses of Tick Genomes Elucidate Their Genetic Diversity and Vector Capacities.</title>
        <authorList>
            <consortium name="Tick Genome and Microbiome Consortium (TIGMIC)"/>
            <person name="Jia N."/>
            <person name="Wang J."/>
            <person name="Shi W."/>
            <person name="Du L."/>
            <person name="Sun Y."/>
            <person name="Zhan W."/>
            <person name="Jiang J.F."/>
            <person name="Wang Q."/>
            <person name="Zhang B."/>
            <person name="Ji P."/>
            <person name="Bell-Sakyi L."/>
            <person name="Cui X.M."/>
            <person name="Yuan T.T."/>
            <person name="Jiang B.G."/>
            <person name="Yang W.F."/>
            <person name="Lam T.T."/>
            <person name="Chang Q.C."/>
            <person name="Ding S.J."/>
            <person name="Wang X.J."/>
            <person name="Zhu J.G."/>
            <person name="Ruan X.D."/>
            <person name="Zhao L."/>
            <person name="Wei J.T."/>
            <person name="Ye R.Z."/>
            <person name="Que T.C."/>
            <person name="Du C.H."/>
            <person name="Zhou Y.H."/>
            <person name="Cheng J.X."/>
            <person name="Dai P.F."/>
            <person name="Guo W.B."/>
            <person name="Han X.H."/>
            <person name="Huang E.J."/>
            <person name="Li L.F."/>
            <person name="Wei W."/>
            <person name="Gao Y.C."/>
            <person name="Liu J.Z."/>
            <person name="Shao H.Z."/>
            <person name="Wang X."/>
            <person name="Wang C.C."/>
            <person name="Yang T.C."/>
            <person name="Huo Q.B."/>
            <person name="Li W."/>
            <person name="Chen H.Y."/>
            <person name="Chen S.E."/>
            <person name="Zhou L.G."/>
            <person name="Ni X.B."/>
            <person name="Tian J.H."/>
            <person name="Sheng Y."/>
            <person name="Liu T."/>
            <person name="Pan Y.S."/>
            <person name="Xia L.Y."/>
            <person name="Li J."/>
            <person name="Zhao F."/>
            <person name="Cao W.C."/>
        </authorList>
    </citation>
    <scope>NUCLEOTIDE SEQUENCE [LARGE SCALE GENOMIC DNA]</scope>
    <source>
        <strain evidence="4">HaeL-2018</strain>
    </source>
</reference>
<sequence length="202" mass="22502">MIPSGASSPIEVYEATTDFAQGLEKLFDPISPRDYLKLCVQCLHLAEQNIGKPTKPYGAMNEELRCYVTATFAEVVQAMNEEKLERLAARVPPVQVYLVITIVQAEGLVASDVSGMSDPYCVLRVGASKNMLTSVKNRTVCPVWDETFRIPVEEPARDVLHLAVWDKDPRTICGVCREIRGYPFLRLLPPLFEGVFRSTAVP</sequence>
<dbReference type="OrthoDB" id="6419602at2759"/>
<dbReference type="PRINTS" id="PR00360">
    <property type="entry name" value="C2DOMAIN"/>
</dbReference>
<dbReference type="EMBL" id="JABSTR010000004">
    <property type="protein sequence ID" value="KAH9368802.1"/>
    <property type="molecule type" value="Genomic_DNA"/>
</dbReference>
<dbReference type="Gene3D" id="2.60.40.150">
    <property type="entry name" value="C2 domain"/>
    <property type="match status" value="1"/>
</dbReference>
<dbReference type="VEuPathDB" id="VectorBase:HLOH_056313"/>
<protein>
    <recommendedName>
        <fullName evidence="3">C2 domain-containing protein</fullName>
    </recommendedName>
</protein>
<feature type="domain" description="C2" evidence="3">
    <location>
        <begin position="78"/>
        <end position="202"/>
    </location>
</feature>
<dbReference type="Proteomes" id="UP000821853">
    <property type="component" value="Chromosome 2"/>
</dbReference>
<dbReference type="SMART" id="SM00239">
    <property type="entry name" value="C2"/>
    <property type="match status" value="1"/>
</dbReference>
<proteinExistence type="predicted"/>
<dbReference type="AlphaFoldDB" id="A0A9J6FZY2"/>
<dbReference type="PANTHER" id="PTHR45911">
    <property type="entry name" value="C2 DOMAIN-CONTAINING PROTEIN"/>
    <property type="match status" value="1"/>
</dbReference>
<evidence type="ECO:0000313" key="4">
    <source>
        <dbReference type="EMBL" id="KAH9368802.1"/>
    </source>
</evidence>
<organism evidence="4 5">
    <name type="scientific">Haemaphysalis longicornis</name>
    <name type="common">Bush tick</name>
    <dbReference type="NCBI Taxonomy" id="44386"/>
    <lineage>
        <taxon>Eukaryota</taxon>
        <taxon>Metazoa</taxon>
        <taxon>Ecdysozoa</taxon>
        <taxon>Arthropoda</taxon>
        <taxon>Chelicerata</taxon>
        <taxon>Arachnida</taxon>
        <taxon>Acari</taxon>
        <taxon>Parasitiformes</taxon>
        <taxon>Ixodida</taxon>
        <taxon>Ixodoidea</taxon>
        <taxon>Ixodidae</taxon>
        <taxon>Haemaphysalinae</taxon>
        <taxon>Haemaphysalis</taxon>
    </lineage>
</organism>
<keyword evidence="1" id="KW-0479">Metal-binding</keyword>
<comment type="caution">
    <text evidence="4">The sequence shown here is derived from an EMBL/GenBank/DDBJ whole genome shotgun (WGS) entry which is preliminary data.</text>
</comment>
<evidence type="ECO:0000259" key="3">
    <source>
        <dbReference type="PROSITE" id="PS50004"/>
    </source>
</evidence>
<keyword evidence="2" id="KW-0106">Calcium</keyword>
<evidence type="ECO:0000256" key="2">
    <source>
        <dbReference type="ARBA" id="ARBA00022837"/>
    </source>
</evidence>